<keyword evidence="2" id="KW-1185">Reference proteome</keyword>
<dbReference type="EMBL" id="FOCO01000035">
    <property type="protein sequence ID" value="SEN96761.1"/>
    <property type="molecule type" value="Genomic_DNA"/>
</dbReference>
<dbReference type="STRING" id="1077947.SAMN05216227_103524"/>
<dbReference type="Proteomes" id="UP000183002">
    <property type="component" value="Unassembled WGS sequence"/>
</dbReference>
<name>A0A1H8KVC2_9RHOB</name>
<gene>
    <name evidence="1" type="ORF">SAMN05216227_103524</name>
</gene>
<organism evidence="1 2">
    <name type="scientific">Pseudorhodobacter antarcticus</name>
    <dbReference type="NCBI Taxonomy" id="1077947"/>
    <lineage>
        <taxon>Bacteria</taxon>
        <taxon>Pseudomonadati</taxon>
        <taxon>Pseudomonadota</taxon>
        <taxon>Alphaproteobacteria</taxon>
        <taxon>Rhodobacterales</taxon>
        <taxon>Paracoccaceae</taxon>
        <taxon>Pseudorhodobacter</taxon>
    </lineage>
</organism>
<dbReference type="AlphaFoldDB" id="A0A1H8KVC2"/>
<sequence length="174" mass="18751">MAAGTGHTVLVIFDYSDPAVMTGLHDSLSGVAGKVRVGISAYLSEMPEDLALRPQVLDMFDVAGFTTCPIWGTDNHEDAPIDVYEARNATLRGAFDVAKTAALIVDNGPVTTAGQEWGQEYLLPGVGISDDRLFVIQKDTAIEIRDGQSFSAIDLLIDSEVFDISVWDCMKGRP</sequence>
<protein>
    <submittedName>
        <fullName evidence="1">Uncharacterized protein</fullName>
    </submittedName>
</protein>
<dbReference type="RefSeq" id="WP_156215142.1">
    <property type="nucleotide sequence ID" value="NZ_FOCO01000035.1"/>
</dbReference>
<evidence type="ECO:0000313" key="1">
    <source>
        <dbReference type="EMBL" id="SEN96761.1"/>
    </source>
</evidence>
<proteinExistence type="predicted"/>
<evidence type="ECO:0000313" key="2">
    <source>
        <dbReference type="Proteomes" id="UP000183002"/>
    </source>
</evidence>
<accession>A0A1H8KVC2</accession>
<reference evidence="1 2" key="1">
    <citation type="submission" date="2016-10" db="EMBL/GenBank/DDBJ databases">
        <authorList>
            <person name="de Groot N.N."/>
        </authorList>
    </citation>
    <scope>NUCLEOTIDE SEQUENCE [LARGE SCALE GENOMIC DNA]</scope>
    <source>
        <strain evidence="1 2">CGMCC 1.10836</strain>
    </source>
</reference>